<evidence type="ECO:0000256" key="1">
    <source>
        <dbReference type="ARBA" id="ARBA00023002"/>
    </source>
</evidence>
<dbReference type="GO" id="GO:0016491">
    <property type="term" value="F:oxidoreductase activity"/>
    <property type="evidence" value="ECO:0007669"/>
    <property type="project" value="UniProtKB-KW"/>
</dbReference>
<protein>
    <submittedName>
        <fullName evidence="2">3-hydroxy-2-methylbutyryl-dehydrogenase</fullName>
    </submittedName>
</protein>
<gene>
    <name evidence="2" type="primary">Contig17145.g18269</name>
    <name evidence="2" type="ORF">STYLEM_16863</name>
</gene>
<dbReference type="PANTHER" id="PTHR43658:SF8">
    <property type="entry name" value="17-BETA-HYDROXYSTEROID DEHYDROGENASE 14-RELATED"/>
    <property type="match status" value="1"/>
</dbReference>
<keyword evidence="1" id="KW-0560">Oxidoreductase</keyword>
<keyword evidence="3" id="KW-1185">Reference proteome</keyword>
<dbReference type="OMA" id="QDGQMGQ"/>
<accession>A0A078B0A7</accession>
<dbReference type="PRINTS" id="PR00081">
    <property type="entry name" value="GDHRDH"/>
</dbReference>
<dbReference type="Pfam" id="PF13561">
    <property type="entry name" value="adh_short_C2"/>
    <property type="match status" value="1"/>
</dbReference>
<sequence>MKITGDLVFFITGGASGLGEATVREIHAKGAKVAVADFNEERLALLEKELKERIFTIKCDVTKEEQVKNAIDKTVEKFGTIHAALACAGIATVSVTLSSRGSLDIGLFKSTTEINVYGSVYVAKYAAQVMSKNKPINDKGEKGVIMFVSSVAAEEGQRGQVAYSSTKGAINGIVLPMARDLGRYGIRVLSIAPGIFMTPLSHAMPENVMKRLNADTAVNRSGTPDEFAHFVTACIENTYLTGVTLRIDGGIKFSNL</sequence>
<dbReference type="SUPFAM" id="SSF51735">
    <property type="entry name" value="NAD(P)-binding Rossmann-fold domains"/>
    <property type="match status" value="1"/>
</dbReference>
<dbReference type="EMBL" id="CCKQ01015904">
    <property type="protein sequence ID" value="CDW87751.1"/>
    <property type="molecule type" value="Genomic_DNA"/>
</dbReference>
<dbReference type="PROSITE" id="PS00061">
    <property type="entry name" value="ADH_SHORT"/>
    <property type="match status" value="1"/>
</dbReference>
<evidence type="ECO:0000313" key="2">
    <source>
        <dbReference type="EMBL" id="CDW87751.1"/>
    </source>
</evidence>
<dbReference type="PANTHER" id="PTHR43658">
    <property type="entry name" value="SHORT-CHAIN DEHYDROGENASE/REDUCTASE"/>
    <property type="match status" value="1"/>
</dbReference>
<organism evidence="2 3">
    <name type="scientific">Stylonychia lemnae</name>
    <name type="common">Ciliate</name>
    <dbReference type="NCBI Taxonomy" id="5949"/>
    <lineage>
        <taxon>Eukaryota</taxon>
        <taxon>Sar</taxon>
        <taxon>Alveolata</taxon>
        <taxon>Ciliophora</taxon>
        <taxon>Intramacronucleata</taxon>
        <taxon>Spirotrichea</taxon>
        <taxon>Stichotrichia</taxon>
        <taxon>Sporadotrichida</taxon>
        <taxon>Oxytrichidae</taxon>
        <taxon>Stylonychinae</taxon>
        <taxon>Stylonychia</taxon>
    </lineage>
</organism>
<dbReference type="InParanoid" id="A0A078B0A7"/>
<dbReference type="OrthoDB" id="1274115at2759"/>
<dbReference type="InterPro" id="IPR020904">
    <property type="entry name" value="Sc_DH/Rdtase_CS"/>
</dbReference>
<dbReference type="AlphaFoldDB" id="A0A078B0A7"/>
<name>A0A078B0A7_STYLE</name>
<proteinExistence type="predicted"/>
<dbReference type="Proteomes" id="UP000039865">
    <property type="component" value="Unassembled WGS sequence"/>
</dbReference>
<dbReference type="InterPro" id="IPR002347">
    <property type="entry name" value="SDR_fam"/>
</dbReference>
<dbReference type="InterPro" id="IPR036291">
    <property type="entry name" value="NAD(P)-bd_dom_sf"/>
</dbReference>
<dbReference type="Gene3D" id="3.40.50.720">
    <property type="entry name" value="NAD(P)-binding Rossmann-like Domain"/>
    <property type="match status" value="1"/>
</dbReference>
<evidence type="ECO:0000313" key="3">
    <source>
        <dbReference type="Proteomes" id="UP000039865"/>
    </source>
</evidence>
<reference evidence="2 3" key="1">
    <citation type="submission" date="2014-06" db="EMBL/GenBank/DDBJ databases">
        <authorList>
            <person name="Swart Estienne"/>
        </authorList>
    </citation>
    <scope>NUCLEOTIDE SEQUENCE [LARGE SCALE GENOMIC DNA]</scope>
    <source>
        <strain evidence="2 3">130c</strain>
    </source>
</reference>